<feature type="coiled-coil region" evidence="2">
    <location>
        <begin position="138"/>
        <end position="172"/>
    </location>
</feature>
<evidence type="ECO:0000256" key="1">
    <source>
        <dbReference type="PROSITE-ProRule" id="PRU00339"/>
    </source>
</evidence>
<comment type="caution">
    <text evidence="5">The sequence shown here is derived from an EMBL/GenBank/DDBJ whole genome shotgun (WGS) entry which is preliminary data.</text>
</comment>
<dbReference type="NCBIfam" id="NF047558">
    <property type="entry name" value="TPR_END_plus"/>
    <property type="match status" value="1"/>
</dbReference>
<keyword evidence="4" id="KW-0732">Signal</keyword>
<evidence type="ECO:0000313" key="6">
    <source>
        <dbReference type="Proteomes" id="UP000838672"/>
    </source>
</evidence>
<evidence type="ECO:0000256" key="4">
    <source>
        <dbReference type="SAM" id="SignalP"/>
    </source>
</evidence>
<gene>
    <name evidence="5" type="ORF">VST7929_02899</name>
</gene>
<evidence type="ECO:0008006" key="7">
    <source>
        <dbReference type="Google" id="ProtNLM"/>
    </source>
</evidence>
<keyword evidence="2" id="KW-0175">Coiled coil</keyword>
<dbReference type="SMART" id="SM00028">
    <property type="entry name" value="TPR"/>
    <property type="match status" value="2"/>
</dbReference>
<dbReference type="EMBL" id="CAKLDI010000002">
    <property type="protein sequence ID" value="CAH0535268.1"/>
    <property type="molecule type" value="Genomic_DNA"/>
</dbReference>
<dbReference type="InterPro" id="IPR011990">
    <property type="entry name" value="TPR-like_helical_dom_sf"/>
</dbReference>
<evidence type="ECO:0000313" key="5">
    <source>
        <dbReference type="EMBL" id="CAH0535268.1"/>
    </source>
</evidence>
<feature type="chain" id="PRO_5045824592" description="Tetratricopeptide repeat protein" evidence="4">
    <location>
        <begin position="24"/>
        <end position="314"/>
    </location>
</feature>
<dbReference type="RefSeq" id="WP_237468135.1">
    <property type="nucleotide sequence ID" value="NZ_CAKLDI010000002.1"/>
</dbReference>
<keyword evidence="1" id="KW-0802">TPR repeat</keyword>
<protein>
    <recommendedName>
        <fullName evidence="7">Tetratricopeptide repeat protein</fullName>
    </recommendedName>
</protein>
<dbReference type="PROSITE" id="PS50005">
    <property type="entry name" value="TPR"/>
    <property type="match status" value="1"/>
</dbReference>
<feature type="transmembrane region" description="Helical" evidence="3">
    <location>
        <begin position="107"/>
        <end position="123"/>
    </location>
</feature>
<reference evidence="5" key="1">
    <citation type="submission" date="2021-11" db="EMBL/GenBank/DDBJ databases">
        <authorList>
            <person name="Rodrigo-Torres L."/>
            <person name="Arahal R. D."/>
            <person name="Lucena T."/>
        </authorList>
    </citation>
    <scope>NUCLEOTIDE SEQUENCE</scope>
    <source>
        <strain evidence="5">CECT 7929</strain>
    </source>
</reference>
<organism evidence="5 6">
    <name type="scientific">Vibrio stylophorae</name>
    <dbReference type="NCBI Taxonomy" id="659351"/>
    <lineage>
        <taxon>Bacteria</taxon>
        <taxon>Pseudomonadati</taxon>
        <taxon>Pseudomonadota</taxon>
        <taxon>Gammaproteobacteria</taxon>
        <taxon>Vibrionales</taxon>
        <taxon>Vibrionaceae</taxon>
        <taxon>Vibrio</taxon>
    </lineage>
</organism>
<keyword evidence="6" id="KW-1185">Reference proteome</keyword>
<evidence type="ECO:0000256" key="3">
    <source>
        <dbReference type="SAM" id="Phobius"/>
    </source>
</evidence>
<sequence>MQTLFRFLAPFFLFTITFIPSVAAEQPDTPNPPSEASAAIAHTQVEDLSLKEPLFKPFIERYILDELRDLRQQQQVLRADIAEKVAAAKLEASDRALRYTADTTNNIFYIITAAASILVLLGWRSIRDIRENIEVSTARQVADLTQEYETRLNDLERSIKERSDQIMAAQQKISDTNLIHSLWMRSGLEKSEQEKIKLYDQILEVSKNDVEALTYKADVLLDINEEKWALSLANQALEQDSEYALAYWQRACAQSKLGQYEQAIDDIIRALELSESLREEVSNEAYFDVLREHPRFVELFPEATEVVSPEEEQS</sequence>
<feature type="repeat" description="TPR" evidence="1">
    <location>
        <begin position="244"/>
        <end position="277"/>
    </location>
</feature>
<accession>A0ABM8ZX85</accession>
<dbReference type="InterPro" id="IPR019734">
    <property type="entry name" value="TPR_rpt"/>
</dbReference>
<keyword evidence="3" id="KW-0812">Transmembrane</keyword>
<keyword evidence="3" id="KW-1133">Transmembrane helix</keyword>
<name>A0ABM8ZX85_9VIBR</name>
<feature type="signal peptide" evidence="4">
    <location>
        <begin position="1"/>
        <end position="23"/>
    </location>
</feature>
<dbReference type="SUPFAM" id="SSF48452">
    <property type="entry name" value="TPR-like"/>
    <property type="match status" value="1"/>
</dbReference>
<dbReference type="Gene3D" id="1.25.40.10">
    <property type="entry name" value="Tetratricopeptide repeat domain"/>
    <property type="match status" value="1"/>
</dbReference>
<evidence type="ECO:0000256" key="2">
    <source>
        <dbReference type="SAM" id="Coils"/>
    </source>
</evidence>
<dbReference type="Proteomes" id="UP000838672">
    <property type="component" value="Unassembled WGS sequence"/>
</dbReference>
<proteinExistence type="predicted"/>
<keyword evidence="3" id="KW-0472">Membrane</keyword>